<accession>A0A140E7I8</accession>
<dbReference type="HAMAP" id="MF_00984">
    <property type="entry name" value="SSB"/>
    <property type="match status" value="1"/>
</dbReference>
<dbReference type="EMBL" id="CP014476">
    <property type="protein sequence ID" value="AMK79362.1"/>
    <property type="molecule type" value="Genomic_DNA"/>
</dbReference>
<dbReference type="InterPro" id="IPR012340">
    <property type="entry name" value="NA-bd_OB-fold"/>
</dbReference>
<reference evidence="5 6" key="1">
    <citation type="journal article" date="2015" name="Environ. Microbiol.">
        <title>Methane oxidation coupled to nitrate reduction under hypoxia by the Gammaproteobacterium Methylomonas denitrificans, sp. nov. type strain FJG1.</title>
        <authorList>
            <person name="Kits K.D."/>
            <person name="Klotz M.G."/>
            <person name="Stein L.Y."/>
        </authorList>
    </citation>
    <scope>NUCLEOTIDE SEQUENCE [LARGE SCALE GENOMIC DNA]</scope>
    <source>
        <strain evidence="5 6">FJG1</strain>
    </source>
</reference>
<evidence type="ECO:0000256" key="2">
    <source>
        <dbReference type="HAMAP-Rule" id="MF_00984"/>
    </source>
</evidence>
<dbReference type="PROSITE" id="PS50935">
    <property type="entry name" value="SSB"/>
    <property type="match status" value="1"/>
</dbReference>
<feature type="compositionally biased region" description="Acidic residues" evidence="4">
    <location>
        <begin position="135"/>
        <end position="146"/>
    </location>
</feature>
<dbReference type="KEGG" id="mdn:JT25_023225"/>
<evidence type="ECO:0000256" key="3">
    <source>
        <dbReference type="PIRNR" id="PIRNR002070"/>
    </source>
</evidence>
<gene>
    <name evidence="5" type="ORF">JT25_023225</name>
</gene>
<dbReference type="InterPro" id="IPR000424">
    <property type="entry name" value="Primosome_PriB/ssb"/>
</dbReference>
<dbReference type="Pfam" id="PF00436">
    <property type="entry name" value="SSB"/>
    <property type="match status" value="1"/>
</dbReference>
<feature type="region of interest" description="Disordered" evidence="4">
    <location>
        <begin position="109"/>
        <end position="146"/>
    </location>
</feature>
<feature type="compositionally biased region" description="Polar residues" evidence="4">
    <location>
        <begin position="120"/>
        <end position="129"/>
    </location>
</feature>
<dbReference type="GO" id="GO:0006260">
    <property type="term" value="P:DNA replication"/>
    <property type="evidence" value="ECO:0007669"/>
    <property type="project" value="InterPro"/>
</dbReference>
<dbReference type="OrthoDB" id="9809878at2"/>
<dbReference type="GO" id="GO:0003697">
    <property type="term" value="F:single-stranded DNA binding"/>
    <property type="evidence" value="ECO:0007669"/>
    <property type="project" value="UniProtKB-UniRule"/>
</dbReference>
<dbReference type="PANTHER" id="PTHR10302:SF27">
    <property type="entry name" value="SINGLE-STRANDED DNA-BINDING PROTEIN"/>
    <property type="match status" value="1"/>
</dbReference>
<comment type="subunit">
    <text evidence="2">Homotetramer.</text>
</comment>
<dbReference type="PIRSF" id="PIRSF002070">
    <property type="entry name" value="SSB"/>
    <property type="match status" value="1"/>
</dbReference>
<comment type="caution">
    <text evidence="2">Lacks conserved residue(s) required for the propagation of feature annotation.</text>
</comment>
<dbReference type="CDD" id="cd04496">
    <property type="entry name" value="SSB_OBF"/>
    <property type="match status" value="1"/>
</dbReference>
<dbReference type="InterPro" id="IPR011344">
    <property type="entry name" value="ssDNA-bd"/>
</dbReference>
<evidence type="ECO:0000313" key="5">
    <source>
        <dbReference type="EMBL" id="AMK79362.1"/>
    </source>
</evidence>
<dbReference type="AlphaFoldDB" id="A0A140E7I8"/>
<name>A0A140E7I8_9GAMM</name>
<organism evidence="5 6">
    <name type="scientific">Methylomonas denitrificans</name>
    <dbReference type="NCBI Taxonomy" id="1538553"/>
    <lineage>
        <taxon>Bacteria</taxon>
        <taxon>Pseudomonadati</taxon>
        <taxon>Pseudomonadota</taxon>
        <taxon>Gammaproteobacteria</taxon>
        <taxon>Methylococcales</taxon>
        <taxon>Methylococcaceae</taxon>
        <taxon>Methylomonas</taxon>
    </lineage>
</organism>
<evidence type="ECO:0000256" key="1">
    <source>
        <dbReference type="ARBA" id="ARBA00023125"/>
    </source>
</evidence>
<dbReference type="Proteomes" id="UP000030512">
    <property type="component" value="Chromosome"/>
</dbReference>
<keyword evidence="1 2" id="KW-0238">DNA-binding</keyword>
<dbReference type="GO" id="GO:0009295">
    <property type="term" value="C:nucleoid"/>
    <property type="evidence" value="ECO:0007669"/>
    <property type="project" value="TreeGrafter"/>
</dbReference>
<sequence length="146" mass="16657">MASRGVNKVILLGRLGAEPDIRYLPNNGGKVVAIRLATSEVWKDQAKAKQEHTEWHRLVFFKKLADTAEQYLHKGCKIYIEGSLRTQQWDKNGEKRYRTEVVVRELQMLDRADENGAPRHSSQSSTPPTEANDAGLDEDFDDIPFF</sequence>
<protein>
    <recommendedName>
        <fullName evidence="2 3">Single-stranded DNA-binding protein</fullName>
        <shortName evidence="2">SSB</shortName>
    </recommendedName>
</protein>
<dbReference type="Gene3D" id="2.40.50.140">
    <property type="entry name" value="Nucleic acid-binding proteins"/>
    <property type="match status" value="1"/>
</dbReference>
<proteinExistence type="inferred from homology"/>
<evidence type="ECO:0000256" key="4">
    <source>
        <dbReference type="SAM" id="MobiDB-lite"/>
    </source>
</evidence>
<evidence type="ECO:0000313" key="6">
    <source>
        <dbReference type="Proteomes" id="UP000030512"/>
    </source>
</evidence>
<dbReference type="PANTHER" id="PTHR10302">
    <property type="entry name" value="SINGLE-STRANDED DNA-BINDING PROTEIN"/>
    <property type="match status" value="1"/>
</dbReference>
<dbReference type="STRING" id="1538553.JT25_023225"/>
<dbReference type="SUPFAM" id="SSF50249">
    <property type="entry name" value="Nucleic acid-binding proteins"/>
    <property type="match status" value="1"/>
</dbReference>
<dbReference type="RefSeq" id="WP_036275427.1">
    <property type="nucleotide sequence ID" value="NZ_CP014476.1"/>
</dbReference>
<dbReference type="NCBIfam" id="TIGR00621">
    <property type="entry name" value="ssb"/>
    <property type="match status" value="1"/>
</dbReference>
<keyword evidence="6" id="KW-1185">Reference proteome</keyword>